<reference evidence="2" key="2">
    <citation type="submission" date="2018-03" db="EMBL/GenBank/DDBJ databases">
        <title>The Triticum urartu genome reveals the dynamic nature of wheat genome evolution.</title>
        <authorList>
            <person name="Ling H."/>
            <person name="Ma B."/>
            <person name="Shi X."/>
            <person name="Liu H."/>
            <person name="Dong L."/>
            <person name="Sun H."/>
            <person name="Cao Y."/>
            <person name="Gao Q."/>
            <person name="Zheng S."/>
            <person name="Li Y."/>
            <person name="Yu Y."/>
            <person name="Du H."/>
            <person name="Qi M."/>
            <person name="Li Y."/>
            <person name="Yu H."/>
            <person name="Cui Y."/>
            <person name="Wang N."/>
            <person name="Chen C."/>
            <person name="Wu H."/>
            <person name="Zhao Y."/>
            <person name="Zhang J."/>
            <person name="Li Y."/>
            <person name="Zhou W."/>
            <person name="Zhang B."/>
            <person name="Hu W."/>
            <person name="Eijk M."/>
            <person name="Tang J."/>
            <person name="Witsenboer H."/>
            <person name="Zhao S."/>
            <person name="Li Z."/>
            <person name="Zhang A."/>
            <person name="Wang D."/>
            <person name="Liang C."/>
        </authorList>
    </citation>
    <scope>NUCLEOTIDE SEQUENCE [LARGE SCALE GENOMIC DNA]</scope>
    <source>
        <strain evidence="2">cv. G1812</strain>
    </source>
</reference>
<dbReference type="AlphaFoldDB" id="A0A8R7TIG4"/>
<dbReference type="EnsemblPlants" id="TuG1812G0200003270.01.T01">
    <property type="protein sequence ID" value="TuG1812G0200003270.01.T01"/>
    <property type="gene ID" value="TuG1812G0200003270.01"/>
</dbReference>
<protein>
    <submittedName>
        <fullName evidence="2">Uncharacterized protein</fullName>
    </submittedName>
</protein>
<proteinExistence type="predicted"/>
<dbReference type="Gramene" id="TuG1812G0200003270.01.T01">
    <property type="protein sequence ID" value="TuG1812G0200003270.01.T01"/>
    <property type="gene ID" value="TuG1812G0200003270.01"/>
</dbReference>
<evidence type="ECO:0000313" key="3">
    <source>
        <dbReference type="Proteomes" id="UP000015106"/>
    </source>
</evidence>
<name>A0A8R7TIG4_TRIUA</name>
<evidence type="ECO:0000256" key="1">
    <source>
        <dbReference type="SAM" id="MobiDB-lite"/>
    </source>
</evidence>
<sequence>MPCSSPSPTSSPERISCRTSGLLPRPAAEHHGAQISRAPSRTRSRSLPTHWPAAVRPASTRHGDHRGLRRRCLLCFRSTRQPPDPNPGVARRQSVVPVPAEPADDLCFLFFEQECSSPSPMWPLSRGGRQSRRLR</sequence>
<dbReference type="Proteomes" id="UP000015106">
    <property type="component" value="Chromosome 2"/>
</dbReference>
<accession>A0A8R7TIG4</accession>
<organism evidence="2 3">
    <name type="scientific">Triticum urartu</name>
    <name type="common">Red wild einkorn</name>
    <name type="synonym">Crithodium urartu</name>
    <dbReference type="NCBI Taxonomy" id="4572"/>
    <lineage>
        <taxon>Eukaryota</taxon>
        <taxon>Viridiplantae</taxon>
        <taxon>Streptophyta</taxon>
        <taxon>Embryophyta</taxon>
        <taxon>Tracheophyta</taxon>
        <taxon>Spermatophyta</taxon>
        <taxon>Magnoliopsida</taxon>
        <taxon>Liliopsida</taxon>
        <taxon>Poales</taxon>
        <taxon>Poaceae</taxon>
        <taxon>BOP clade</taxon>
        <taxon>Pooideae</taxon>
        <taxon>Triticodae</taxon>
        <taxon>Triticeae</taxon>
        <taxon>Triticinae</taxon>
        <taxon>Triticum</taxon>
    </lineage>
</organism>
<feature type="region of interest" description="Disordered" evidence="1">
    <location>
        <begin position="1"/>
        <end position="64"/>
    </location>
</feature>
<reference evidence="2" key="3">
    <citation type="submission" date="2022-06" db="UniProtKB">
        <authorList>
            <consortium name="EnsemblPlants"/>
        </authorList>
    </citation>
    <scope>IDENTIFICATION</scope>
</reference>
<keyword evidence="3" id="KW-1185">Reference proteome</keyword>
<feature type="compositionally biased region" description="Low complexity" evidence="1">
    <location>
        <begin position="1"/>
        <end position="12"/>
    </location>
</feature>
<reference evidence="3" key="1">
    <citation type="journal article" date="2013" name="Nature">
        <title>Draft genome of the wheat A-genome progenitor Triticum urartu.</title>
        <authorList>
            <person name="Ling H.Q."/>
            <person name="Zhao S."/>
            <person name="Liu D."/>
            <person name="Wang J."/>
            <person name="Sun H."/>
            <person name="Zhang C."/>
            <person name="Fan H."/>
            <person name="Li D."/>
            <person name="Dong L."/>
            <person name="Tao Y."/>
            <person name="Gao C."/>
            <person name="Wu H."/>
            <person name="Li Y."/>
            <person name="Cui Y."/>
            <person name="Guo X."/>
            <person name="Zheng S."/>
            <person name="Wang B."/>
            <person name="Yu K."/>
            <person name="Liang Q."/>
            <person name="Yang W."/>
            <person name="Lou X."/>
            <person name="Chen J."/>
            <person name="Feng M."/>
            <person name="Jian J."/>
            <person name="Zhang X."/>
            <person name="Luo G."/>
            <person name="Jiang Y."/>
            <person name="Liu J."/>
            <person name="Wang Z."/>
            <person name="Sha Y."/>
            <person name="Zhang B."/>
            <person name="Wu H."/>
            <person name="Tang D."/>
            <person name="Shen Q."/>
            <person name="Xue P."/>
            <person name="Zou S."/>
            <person name="Wang X."/>
            <person name="Liu X."/>
            <person name="Wang F."/>
            <person name="Yang Y."/>
            <person name="An X."/>
            <person name="Dong Z."/>
            <person name="Zhang K."/>
            <person name="Zhang X."/>
            <person name="Luo M.C."/>
            <person name="Dvorak J."/>
            <person name="Tong Y."/>
            <person name="Wang J."/>
            <person name="Yang H."/>
            <person name="Li Z."/>
            <person name="Wang D."/>
            <person name="Zhang A."/>
            <person name="Wang J."/>
        </authorList>
    </citation>
    <scope>NUCLEOTIDE SEQUENCE</scope>
    <source>
        <strain evidence="3">cv. G1812</strain>
    </source>
</reference>
<evidence type="ECO:0000313" key="2">
    <source>
        <dbReference type="EnsemblPlants" id="TuG1812G0200003270.01.T01"/>
    </source>
</evidence>
<feature type="compositionally biased region" description="Polar residues" evidence="1">
    <location>
        <begin position="37"/>
        <end position="47"/>
    </location>
</feature>